<feature type="signal peptide" evidence="1">
    <location>
        <begin position="1"/>
        <end position="24"/>
    </location>
</feature>
<evidence type="ECO:0000256" key="1">
    <source>
        <dbReference type="SAM" id="SignalP"/>
    </source>
</evidence>
<dbReference type="Proteomes" id="UP001211173">
    <property type="component" value="Unassembled WGS sequence"/>
</dbReference>
<evidence type="ECO:0000313" key="7">
    <source>
        <dbReference type="Proteomes" id="UP000429811"/>
    </source>
</evidence>
<evidence type="ECO:0000313" key="6">
    <source>
        <dbReference type="Proteomes" id="UP000095746"/>
    </source>
</evidence>
<reference evidence="2 6" key="1">
    <citation type="submission" date="2015-09" db="EMBL/GenBank/DDBJ databases">
        <authorList>
            <consortium name="Pathogen Informatics"/>
        </authorList>
    </citation>
    <scope>NUCLEOTIDE SEQUENCE [LARGE SCALE GENOMIC DNA]</scope>
    <source>
        <strain evidence="2 6">2789STDY5608854</strain>
    </source>
</reference>
<reference evidence="7 8" key="2">
    <citation type="journal article" date="2019" name="Nat. Med.">
        <title>A library of human gut bacterial isolates paired with longitudinal multiomics data enables mechanistic microbiome research.</title>
        <authorList>
            <person name="Poyet M."/>
            <person name="Groussin M."/>
            <person name="Gibbons S.M."/>
            <person name="Avila-Pacheco J."/>
            <person name="Jiang X."/>
            <person name="Kearney S.M."/>
            <person name="Perrotta A.R."/>
            <person name="Berdy B."/>
            <person name="Zhao S."/>
            <person name="Lieberman T.D."/>
            <person name="Swanson P.K."/>
            <person name="Smith M."/>
            <person name="Roesemann S."/>
            <person name="Alexander J.E."/>
            <person name="Rich S.A."/>
            <person name="Livny J."/>
            <person name="Vlamakis H."/>
            <person name="Clish C."/>
            <person name="Bullock K."/>
            <person name="Deik A."/>
            <person name="Scott J."/>
            <person name="Pierce K.A."/>
            <person name="Xavier R.J."/>
            <person name="Alm E.J."/>
        </authorList>
    </citation>
    <scope>NUCLEOTIDE SEQUENCE [LARGE SCALE GENOMIC DNA]</scope>
    <source>
        <strain evidence="4 8">BIOML-A2</strain>
        <strain evidence="5 7">BIOML-A5</strain>
    </source>
</reference>
<organism evidence="5 7">
    <name type="scientific">Flavonifractor plautii</name>
    <name type="common">Fusobacterium plautii</name>
    <dbReference type="NCBI Taxonomy" id="292800"/>
    <lineage>
        <taxon>Bacteria</taxon>
        <taxon>Bacillati</taxon>
        <taxon>Bacillota</taxon>
        <taxon>Clostridia</taxon>
        <taxon>Eubacteriales</taxon>
        <taxon>Oscillospiraceae</taxon>
        <taxon>Flavonifractor</taxon>
    </lineage>
</organism>
<dbReference type="EMBL" id="WKPR01000011">
    <property type="protein sequence ID" value="MSB20228.1"/>
    <property type="molecule type" value="Genomic_DNA"/>
</dbReference>
<dbReference type="PROSITE" id="PS51257">
    <property type="entry name" value="PROKAR_LIPOPROTEIN"/>
    <property type="match status" value="1"/>
</dbReference>
<keyword evidence="1" id="KW-0732">Signal</keyword>
<gene>
    <name evidence="2" type="ORF">ERS852411_01492</name>
    <name evidence="5" type="ORF">GKE90_21740</name>
    <name evidence="4" type="ORF">GKE97_11925</name>
    <name evidence="3" type="ORF">PNE06_21055</name>
</gene>
<dbReference type="Proteomes" id="UP000095746">
    <property type="component" value="Unassembled WGS sequence"/>
</dbReference>
<evidence type="ECO:0008006" key="9">
    <source>
        <dbReference type="Google" id="ProtNLM"/>
    </source>
</evidence>
<accession>A0A174SGS7</accession>
<evidence type="ECO:0000313" key="8">
    <source>
        <dbReference type="Proteomes" id="UP000434475"/>
    </source>
</evidence>
<sequence length="259" mass="28647">MKRTINAIAVFTALCVVLTTSCFAADSSTLHNSDSSQYIVTNFCIDGAERECIAEITSTPSTEPGVIAHRVSYYIPTTDDQQIETDRIISQIESGITPFAHSSQNDIFYECQFVLEILEKRDPQIIKIDGKYVDFNYIQIEEVNYGNFPHPAGEGRVNVSDEEIIIRQIGYNKYPGTPSSKEVSFEHIISAEPGSGFHVRNEDSLLQWTPPSTWEPVADVEGYGVLCVAGHYGATVRNSMGETCEIDLVCNVASTSIWG</sequence>
<name>A0A174SGS7_FLAPL</name>
<dbReference type="RefSeq" id="WP_009259703.1">
    <property type="nucleotide sequence ID" value="NZ_BAABXT010000001.1"/>
</dbReference>
<evidence type="ECO:0000313" key="4">
    <source>
        <dbReference type="EMBL" id="MSB20228.1"/>
    </source>
</evidence>
<dbReference type="EMBL" id="WKPO01000069">
    <property type="protein sequence ID" value="MSB51272.1"/>
    <property type="molecule type" value="Genomic_DNA"/>
</dbReference>
<proteinExistence type="predicted"/>
<evidence type="ECO:0000313" key="5">
    <source>
        <dbReference type="EMBL" id="MSB51272.1"/>
    </source>
</evidence>
<protein>
    <recommendedName>
        <fullName evidence="9">Secreted protein</fullName>
    </recommendedName>
</protein>
<dbReference type="Proteomes" id="UP000434475">
    <property type="component" value="Unassembled WGS sequence"/>
</dbReference>
<evidence type="ECO:0000313" key="2">
    <source>
        <dbReference type="EMBL" id="CUO40918.1"/>
    </source>
</evidence>
<reference evidence="3" key="3">
    <citation type="submission" date="2023-01" db="EMBL/GenBank/DDBJ databases">
        <title>Human gut microbiome strain richness.</title>
        <authorList>
            <person name="Chen-Liaw A."/>
        </authorList>
    </citation>
    <scope>NUCLEOTIDE SEQUENCE</scope>
    <source>
        <strain evidence="3">1001287st1_F4_1001285I_161205</strain>
    </source>
</reference>
<dbReference type="AlphaFoldDB" id="A0A174SGS7"/>
<feature type="chain" id="PRO_5014252663" description="Secreted protein" evidence="1">
    <location>
        <begin position="25"/>
        <end position="259"/>
    </location>
</feature>
<dbReference type="EMBL" id="CYZT01000086">
    <property type="protein sequence ID" value="CUO40918.1"/>
    <property type="molecule type" value="Genomic_DNA"/>
</dbReference>
<dbReference type="Proteomes" id="UP000429811">
    <property type="component" value="Unassembled WGS sequence"/>
</dbReference>
<dbReference type="EMBL" id="JAQLWV010000048">
    <property type="protein sequence ID" value="MDB7935579.1"/>
    <property type="molecule type" value="Genomic_DNA"/>
</dbReference>
<evidence type="ECO:0000313" key="3">
    <source>
        <dbReference type="EMBL" id="MDB7935579.1"/>
    </source>
</evidence>